<proteinExistence type="predicted"/>
<organism evidence="1 2">
    <name type="scientific">Eumeta variegata</name>
    <name type="common">Bagworm moth</name>
    <name type="synonym">Eumeta japonica</name>
    <dbReference type="NCBI Taxonomy" id="151549"/>
    <lineage>
        <taxon>Eukaryota</taxon>
        <taxon>Metazoa</taxon>
        <taxon>Ecdysozoa</taxon>
        <taxon>Arthropoda</taxon>
        <taxon>Hexapoda</taxon>
        <taxon>Insecta</taxon>
        <taxon>Pterygota</taxon>
        <taxon>Neoptera</taxon>
        <taxon>Endopterygota</taxon>
        <taxon>Lepidoptera</taxon>
        <taxon>Glossata</taxon>
        <taxon>Ditrysia</taxon>
        <taxon>Tineoidea</taxon>
        <taxon>Psychidae</taxon>
        <taxon>Oiketicinae</taxon>
        <taxon>Eumeta</taxon>
    </lineage>
</organism>
<reference evidence="1 2" key="1">
    <citation type="journal article" date="2019" name="Commun. Biol.">
        <title>The bagworm genome reveals a unique fibroin gene that provides high tensile strength.</title>
        <authorList>
            <person name="Kono N."/>
            <person name="Nakamura H."/>
            <person name="Ohtoshi R."/>
            <person name="Tomita M."/>
            <person name="Numata K."/>
            <person name="Arakawa K."/>
        </authorList>
    </citation>
    <scope>NUCLEOTIDE SEQUENCE [LARGE SCALE GENOMIC DNA]</scope>
</reference>
<dbReference type="OrthoDB" id="21557at2759"/>
<accession>A0A4C1VP09</accession>
<sequence length="136" mass="15225">MEYPLESTDIARESLPGLVPGSPIVSRGDKFQYQGIVSSKLGCSDEVRVTPSFPEERNEGWRSLFRYSEFAVDNLTATEYMIDDGNESSITMDEIIKAIKHMNVRKSAGYDRISSEMLRGGGDVVASLLYQLFKKC</sequence>
<comment type="caution">
    <text evidence="1">The sequence shown here is derived from an EMBL/GenBank/DDBJ whole genome shotgun (WGS) entry which is preliminary data.</text>
</comment>
<evidence type="ECO:0000313" key="1">
    <source>
        <dbReference type="EMBL" id="GBP39899.1"/>
    </source>
</evidence>
<keyword evidence="2" id="KW-1185">Reference proteome</keyword>
<name>A0A4C1VP09_EUMVA</name>
<dbReference type="AlphaFoldDB" id="A0A4C1VP09"/>
<dbReference type="EMBL" id="BGZK01000373">
    <property type="protein sequence ID" value="GBP39899.1"/>
    <property type="molecule type" value="Genomic_DNA"/>
</dbReference>
<gene>
    <name evidence="1" type="ORF">EVAR_83034_1</name>
</gene>
<protein>
    <submittedName>
        <fullName evidence="1">Uncharacterized protein</fullName>
    </submittedName>
</protein>
<dbReference type="Proteomes" id="UP000299102">
    <property type="component" value="Unassembled WGS sequence"/>
</dbReference>
<evidence type="ECO:0000313" key="2">
    <source>
        <dbReference type="Proteomes" id="UP000299102"/>
    </source>
</evidence>